<dbReference type="PANTHER" id="PTHR38011">
    <property type="entry name" value="DIHYDROFOLATE REDUCTASE FAMILY PROTEIN (AFU_ORTHOLOGUE AFUA_8G06820)"/>
    <property type="match status" value="1"/>
</dbReference>
<gene>
    <name evidence="2" type="ORF">E1286_20290</name>
</gene>
<organism evidence="2 3">
    <name type="scientific">Nonomuraea terrae</name>
    <dbReference type="NCBI Taxonomy" id="2530383"/>
    <lineage>
        <taxon>Bacteria</taxon>
        <taxon>Bacillati</taxon>
        <taxon>Actinomycetota</taxon>
        <taxon>Actinomycetes</taxon>
        <taxon>Streptosporangiales</taxon>
        <taxon>Streptosporangiaceae</taxon>
        <taxon>Nonomuraea</taxon>
    </lineage>
</organism>
<proteinExistence type="predicted"/>
<comment type="caution">
    <text evidence="2">The sequence shown here is derived from an EMBL/GenBank/DDBJ whole genome shotgun (WGS) entry which is preliminary data.</text>
</comment>
<dbReference type="AlphaFoldDB" id="A0A4R4YNN8"/>
<dbReference type="Pfam" id="PF01872">
    <property type="entry name" value="RibD_C"/>
    <property type="match status" value="1"/>
</dbReference>
<dbReference type="Gene3D" id="3.40.430.10">
    <property type="entry name" value="Dihydrofolate Reductase, subunit A"/>
    <property type="match status" value="1"/>
</dbReference>
<evidence type="ECO:0000259" key="1">
    <source>
        <dbReference type="Pfam" id="PF01872"/>
    </source>
</evidence>
<evidence type="ECO:0000313" key="3">
    <source>
        <dbReference type="Proteomes" id="UP000295302"/>
    </source>
</evidence>
<dbReference type="InterPro" id="IPR002734">
    <property type="entry name" value="RibDG_C"/>
</dbReference>
<dbReference type="InterPro" id="IPR050765">
    <property type="entry name" value="Riboflavin_Biosynth_HTPR"/>
</dbReference>
<evidence type="ECO:0000313" key="2">
    <source>
        <dbReference type="EMBL" id="TDD46676.1"/>
    </source>
</evidence>
<dbReference type="EMBL" id="SMKQ01000058">
    <property type="protein sequence ID" value="TDD46676.1"/>
    <property type="molecule type" value="Genomic_DNA"/>
</dbReference>
<sequence length="253" mass="27389">MKITLTEFVTLDGVSQGPGSPDEDTGDGFARGGWLVPHIDGTFVQRASDWLGLADGLLLGRRTYEAFARDWPKITDPADPFAERMNALPKYVVSNSLAEGPWHPTTVLKGDPLRTVAELKARPARELQIHGSARLGDALLTAGLIDTLRLVVAPTVLRTGRRLLAGPGATSGLRLVRHEATPNGLLLVEYETTGRAPHGEYAGVTAFVQGRPAETRDRTRRSGAGRWAVRADHGPLHRVARRAWHPRRAGGSP</sequence>
<name>A0A4R4YNN8_9ACTN</name>
<dbReference type="GO" id="GO:0009231">
    <property type="term" value="P:riboflavin biosynthetic process"/>
    <property type="evidence" value="ECO:0007669"/>
    <property type="project" value="InterPro"/>
</dbReference>
<dbReference type="GO" id="GO:0008703">
    <property type="term" value="F:5-amino-6-(5-phosphoribosylamino)uracil reductase activity"/>
    <property type="evidence" value="ECO:0007669"/>
    <property type="project" value="InterPro"/>
</dbReference>
<keyword evidence="3" id="KW-1185">Reference proteome</keyword>
<dbReference type="PANTHER" id="PTHR38011:SF2">
    <property type="entry name" value="BIFUNCTIONAL DEAMINASE-REDUCTASE DOMAIN PROTEIN"/>
    <property type="match status" value="1"/>
</dbReference>
<protein>
    <submittedName>
        <fullName evidence="2">Deaminase</fullName>
    </submittedName>
</protein>
<accession>A0A4R4YNN8</accession>
<feature type="domain" description="Bacterial bifunctional deaminase-reductase C-terminal" evidence="1">
    <location>
        <begin position="2"/>
        <end position="187"/>
    </location>
</feature>
<dbReference type="OrthoDB" id="3471694at2"/>
<dbReference type="SUPFAM" id="SSF53597">
    <property type="entry name" value="Dihydrofolate reductase-like"/>
    <property type="match status" value="1"/>
</dbReference>
<reference evidence="2 3" key="1">
    <citation type="submission" date="2019-03" db="EMBL/GenBank/DDBJ databases">
        <title>Draft genome sequences of novel Actinobacteria.</title>
        <authorList>
            <person name="Sahin N."/>
            <person name="Ay H."/>
            <person name="Saygin H."/>
        </authorList>
    </citation>
    <scope>NUCLEOTIDE SEQUENCE [LARGE SCALE GENOMIC DNA]</scope>
    <source>
        <strain evidence="2 3">CH32</strain>
    </source>
</reference>
<dbReference type="Proteomes" id="UP000295302">
    <property type="component" value="Unassembled WGS sequence"/>
</dbReference>
<dbReference type="InterPro" id="IPR024072">
    <property type="entry name" value="DHFR-like_dom_sf"/>
</dbReference>